<dbReference type="CDD" id="cd11648">
    <property type="entry name" value="RsmI"/>
    <property type="match status" value="1"/>
</dbReference>
<dbReference type="HAMAP" id="MF_01877">
    <property type="entry name" value="16SrRNA_methyltr_I"/>
    <property type="match status" value="1"/>
</dbReference>
<dbReference type="InterPro" id="IPR018063">
    <property type="entry name" value="SAM_MeTrfase_RsmI_CS"/>
</dbReference>
<dbReference type="PANTHER" id="PTHR46111">
    <property type="entry name" value="RIBOSOMAL RNA SMALL SUBUNIT METHYLTRANSFERASE I"/>
    <property type="match status" value="1"/>
</dbReference>
<name>A0A4Q2U511_9HYPH</name>
<dbReference type="Gene3D" id="3.40.1010.10">
    <property type="entry name" value="Cobalt-precorrin-4 Transmethylase, Domain 1"/>
    <property type="match status" value="1"/>
</dbReference>
<dbReference type="Proteomes" id="UP000290759">
    <property type="component" value="Unassembled WGS sequence"/>
</dbReference>
<dbReference type="Pfam" id="PF00590">
    <property type="entry name" value="TP_methylase"/>
    <property type="match status" value="1"/>
</dbReference>
<keyword evidence="7" id="KW-0547">Nucleotide-binding</keyword>
<dbReference type="GO" id="GO:0005737">
    <property type="term" value="C:cytoplasm"/>
    <property type="evidence" value="ECO:0007669"/>
    <property type="project" value="UniProtKB-SubCell"/>
</dbReference>
<dbReference type="AlphaFoldDB" id="A0A4Q2U511"/>
<reference evidence="10 11" key="2">
    <citation type="submission" date="2019-02" db="EMBL/GenBank/DDBJ databases">
        <title>'Lichenibacterium ramalinii' gen. nov. sp. nov., 'Lichenibacterium minor' gen. nov. sp. nov.</title>
        <authorList>
            <person name="Pankratov T."/>
        </authorList>
    </citation>
    <scope>NUCLEOTIDE SEQUENCE [LARGE SCALE GENOMIC DNA]</scope>
    <source>
        <strain evidence="10 11">RmlP026</strain>
    </source>
</reference>
<keyword evidence="1 6" id="KW-0963">Cytoplasm</keyword>
<reference evidence="10 11" key="1">
    <citation type="submission" date="2018-12" db="EMBL/GenBank/DDBJ databases">
        <authorList>
            <person name="Grouzdev D.S."/>
            <person name="Krutkina M.S."/>
        </authorList>
    </citation>
    <scope>NUCLEOTIDE SEQUENCE [LARGE SCALE GENOMIC DNA]</scope>
    <source>
        <strain evidence="10 11">RmlP026</strain>
    </source>
</reference>
<dbReference type="FunFam" id="3.40.1010.10:FF:000007">
    <property type="entry name" value="Ribosomal RNA small subunit methyltransferase I"/>
    <property type="match status" value="1"/>
</dbReference>
<dbReference type="NCBIfam" id="TIGR00096">
    <property type="entry name" value="16S rRNA (cytidine(1402)-2'-O)-methyltransferase"/>
    <property type="match status" value="1"/>
</dbReference>
<evidence type="ECO:0000256" key="1">
    <source>
        <dbReference type="ARBA" id="ARBA00022490"/>
    </source>
</evidence>
<dbReference type="PANTHER" id="PTHR46111:SF1">
    <property type="entry name" value="RIBOSOMAL RNA SMALL SUBUNIT METHYLTRANSFERASE I"/>
    <property type="match status" value="1"/>
</dbReference>
<dbReference type="EMBL" id="QYBB01000037">
    <property type="protein sequence ID" value="RYC29876.1"/>
    <property type="molecule type" value="Genomic_DNA"/>
</dbReference>
<comment type="subcellular location">
    <subcellularLocation>
        <location evidence="6">Cytoplasm</location>
    </subcellularLocation>
</comment>
<comment type="similarity">
    <text evidence="6">Belongs to the methyltransferase superfamily. RsmI family.</text>
</comment>
<dbReference type="RefSeq" id="WP_129228967.1">
    <property type="nucleotide sequence ID" value="NZ_QYBB01000037.1"/>
</dbReference>
<dbReference type="FunFam" id="3.30.950.10:FF:000002">
    <property type="entry name" value="Ribosomal RNA small subunit methyltransferase I"/>
    <property type="match status" value="1"/>
</dbReference>
<proteinExistence type="inferred from homology"/>
<evidence type="ECO:0000313" key="10">
    <source>
        <dbReference type="EMBL" id="RYC29876.1"/>
    </source>
</evidence>
<keyword evidence="4 6" id="KW-0808">Transferase</keyword>
<evidence type="ECO:0000313" key="11">
    <source>
        <dbReference type="Proteomes" id="UP000290759"/>
    </source>
</evidence>
<evidence type="ECO:0000256" key="7">
    <source>
        <dbReference type="PROSITE-ProRule" id="PRU00409"/>
    </source>
</evidence>
<dbReference type="InterPro" id="IPR053910">
    <property type="entry name" value="RsmI_HTH"/>
</dbReference>
<dbReference type="InterPro" id="IPR035996">
    <property type="entry name" value="4pyrrol_Methylase_sf"/>
</dbReference>
<dbReference type="InterPro" id="IPR014776">
    <property type="entry name" value="4pyrrole_Mease_sub2"/>
</dbReference>
<organism evidence="10 11">
    <name type="scientific">Lichenibacterium minor</name>
    <dbReference type="NCBI Taxonomy" id="2316528"/>
    <lineage>
        <taxon>Bacteria</taxon>
        <taxon>Pseudomonadati</taxon>
        <taxon>Pseudomonadota</taxon>
        <taxon>Alphaproteobacteria</taxon>
        <taxon>Hyphomicrobiales</taxon>
        <taxon>Lichenihabitantaceae</taxon>
        <taxon>Lichenibacterium</taxon>
    </lineage>
</organism>
<dbReference type="OrthoDB" id="9809084at2"/>
<dbReference type="Gene3D" id="3.30.950.10">
    <property type="entry name" value="Methyltransferase, Cobalt-precorrin-4 Transmethylase, Domain 2"/>
    <property type="match status" value="1"/>
</dbReference>
<gene>
    <name evidence="6 10" type="primary">rsmI</name>
    <name evidence="10" type="ORF">D3273_21590</name>
</gene>
<feature type="region of interest" description="Disordered" evidence="8">
    <location>
        <begin position="1"/>
        <end position="21"/>
    </location>
</feature>
<evidence type="ECO:0000256" key="2">
    <source>
        <dbReference type="ARBA" id="ARBA00022552"/>
    </source>
</evidence>
<dbReference type="InterPro" id="IPR000878">
    <property type="entry name" value="4pyrrol_Mease"/>
</dbReference>
<comment type="caution">
    <text evidence="10">The sequence shown here is derived from an EMBL/GenBank/DDBJ whole genome shotgun (WGS) entry which is preliminary data.</text>
</comment>
<comment type="function">
    <text evidence="6">Catalyzes the 2'-O-methylation of the ribose of cytidine 1402 (C1402) in 16S rRNA.</text>
</comment>
<evidence type="ECO:0000256" key="4">
    <source>
        <dbReference type="ARBA" id="ARBA00022679"/>
    </source>
</evidence>
<dbReference type="GO" id="GO:0005524">
    <property type="term" value="F:ATP binding"/>
    <property type="evidence" value="ECO:0007669"/>
    <property type="project" value="UniProtKB-UniRule"/>
</dbReference>
<keyword evidence="11" id="KW-1185">Reference proteome</keyword>
<dbReference type="InterPro" id="IPR008189">
    <property type="entry name" value="rRNA_ssu_MeTfrase_I"/>
</dbReference>
<evidence type="ECO:0000256" key="6">
    <source>
        <dbReference type="HAMAP-Rule" id="MF_01877"/>
    </source>
</evidence>
<evidence type="ECO:0000259" key="9">
    <source>
        <dbReference type="PROSITE" id="PS50975"/>
    </source>
</evidence>
<dbReference type="GO" id="GO:0070677">
    <property type="term" value="F:rRNA (cytosine-2'-O-)-methyltransferase activity"/>
    <property type="evidence" value="ECO:0007669"/>
    <property type="project" value="UniProtKB-UniRule"/>
</dbReference>
<keyword evidence="2 6" id="KW-0698">rRNA processing</keyword>
<evidence type="ECO:0000256" key="5">
    <source>
        <dbReference type="ARBA" id="ARBA00022691"/>
    </source>
</evidence>
<keyword evidence="7" id="KW-0067">ATP-binding</keyword>
<keyword evidence="5 6" id="KW-0949">S-adenosyl-L-methionine</keyword>
<comment type="catalytic activity">
    <reaction evidence="6">
        <text>cytidine(1402) in 16S rRNA + S-adenosyl-L-methionine = 2'-O-methylcytidine(1402) in 16S rRNA + S-adenosyl-L-homocysteine + H(+)</text>
        <dbReference type="Rhea" id="RHEA:42924"/>
        <dbReference type="Rhea" id="RHEA-COMP:10285"/>
        <dbReference type="Rhea" id="RHEA-COMP:10286"/>
        <dbReference type="ChEBI" id="CHEBI:15378"/>
        <dbReference type="ChEBI" id="CHEBI:57856"/>
        <dbReference type="ChEBI" id="CHEBI:59789"/>
        <dbReference type="ChEBI" id="CHEBI:74495"/>
        <dbReference type="ChEBI" id="CHEBI:82748"/>
        <dbReference type="EC" id="2.1.1.198"/>
    </reaction>
</comment>
<dbReference type="InterPro" id="IPR011761">
    <property type="entry name" value="ATP-grasp"/>
</dbReference>
<accession>A0A4Q2U511</accession>
<dbReference type="Pfam" id="PF23016">
    <property type="entry name" value="RsmI_C"/>
    <property type="match status" value="1"/>
</dbReference>
<protein>
    <recommendedName>
        <fullName evidence="6">Ribosomal RNA small subunit methyltransferase I</fullName>
        <ecNumber evidence="6">2.1.1.198</ecNumber>
    </recommendedName>
    <alternativeName>
        <fullName evidence="6">16S rRNA 2'-O-ribose C1402 methyltransferase</fullName>
    </alternativeName>
    <alternativeName>
        <fullName evidence="6">rRNA (cytidine-2'-O-)-methyltransferase RsmI</fullName>
    </alternativeName>
</protein>
<sequence length="315" mass="32589">MDPHRSDDHPKADGGERRRDRSFTAFGARVPAAASAPGLHVVATPIGNLGDITLRALHTLAGADAVLAEDTRVSRVLLNHYGIDAPLIPYHEHNAAAMRPQVLARLAAGQALALISDAGTPLVSDPGYKLVLDAVAAEAAITALPGPSAVMAALVLGGLPTDRFFFEGFLPEKSGARRTRLADLAAVPGTLVFFESARRLADALADVAAVLGPRPAAVARELTKKFEEVRRGTADALAAHYAAEGAPRGECVVLVDRPAAGAVPSAAELDARLAAALDTLSVKDAAAVVAGETGLPRRDVYGRAVALVAARRDGR</sequence>
<dbReference type="PROSITE" id="PS01296">
    <property type="entry name" value="RSMI"/>
    <property type="match status" value="1"/>
</dbReference>
<dbReference type="InterPro" id="IPR014777">
    <property type="entry name" value="4pyrrole_Mease_sub1"/>
</dbReference>
<dbReference type="SUPFAM" id="SSF53790">
    <property type="entry name" value="Tetrapyrrole methylase"/>
    <property type="match status" value="1"/>
</dbReference>
<keyword evidence="3 6" id="KW-0489">Methyltransferase</keyword>
<evidence type="ECO:0000256" key="8">
    <source>
        <dbReference type="SAM" id="MobiDB-lite"/>
    </source>
</evidence>
<dbReference type="PIRSF" id="PIRSF005917">
    <property type="entry name" value="MTase_YraL"/>
    <property type="match status" value="1"/>
</dbReference>
<evidence type="ECO:0000256" key="3">
    <source>
        <dbReference type="ARBA" id="ARBA00022603"/>
    </source>
</evidence>
<dbReference type="GO" id="GO:0046872">
    <property type="term" value="F:metal ion binding"/>
    <property type="evidence" value="ECO:0007669"/>
    <property type="project" value="InterPro"/>
</dbReference>
<feature type="domain" description="ATP-grasp" evidence="9">
    <location>
        <begin position="75"/>
        <end position="306"/>
    </location>
</feature>
<dbReference type="PROSITE" id="PS50975">
    <property type="entry name" value="ATP_GRASP"/>
    <property type="match status" value="1"/>
</dbReference>
<dbReference type="EC" id="2.1.1.198" evidence="6"/>